<dbReference type="EMBL" id="LR778114">
    <property type="protein sequence ID" value="CAB1129362.1"/>
    <property type="molecule type" value="Genomic_DNA"/>
</dbReference>
<evidence type="ECO:0000313" key="3">
    <source>
        <dbReference type="Proteomes" id="UP000503399"/>
    </source>
</evidence>
<dbReference type="KEGG" id="hfv:R50_1865"/>
<keyword evidence="3" id="KW-1185">Reference proteome</keyword>
<dbReference type="SUPFAM" id="SSF56281">
    <property type="entry name" value="Metallo-hydrolase/oxidoreductase"/>
    <property type="match status" value="1"/>
</dbReference>
<dbReference type="InterPro" id="IPR001279">
    <property type="entry name" value="Metallo-B-lactamas"/>
</dbReference>
<dbReference type="PANTHER" id="PTHR13754">
    <property type="entry name" value="METALLO-BETA-LACTAMASE SUPERFAMILY PROTEIN"/>
    <property type="match status" value="1"/>
</dbReference>
<dbReference type="InterPro" id="IPR041712">
    <property type="entry name" value="DHPS-like_MBL-fold"/>
</dbReference>
<dbReference type="Pfam" id="PF00753">
    <property type="entry name" value="Lactamase_B"/>
    <property type="match status" value="1"/>
</dbReference>
<dbReference type="InterPro" id="IPR036866">
    <property type="entry name" value="RibonucZ/Hydroxyglut_hydro"/>
</dbReference>
<dbReference type="GO" id="GO:0016740">
    <property type="term" value="F:transferase activity"/>
    <property type="evidence" value="ECO:0007669"/>
    <property type="project" value="TreeGrafter"/>
</dbReference>
<dbReference type="Proteomes" id="UP000503399">
    <property type="component" value="Chromosome"/>
</dbReference>
<protein>
    <submittedName>
        <fullName evidence="2">Lactamase_B domain-containing protein</fullName>
    </submittedName>
</protein>
<reference evidence="2 3" key="1">
    <citation type="submission" date="2020-02" db="EMBL/GenBank/DDBJ databases">
        <authorList>
            <person name="Hogendoorn C."/>
        </authorList>
    </citation>
    <scope>NUCLEOTIDE SEQUENCE [LARGE SCALE GENOMIC DNA]</scope>
    <source>
        <strain evidence="2">R501</strain>
    </source>
</reference>
<dbReference type="InterPro" id="IPR052926">
    <property type="entry name" value="Metallo-beta-lactamase_dom"/>
</dbReference>
<evidence type="ECO:0000259" key="1">
    <source>
        <dbReference type="Pfam" id="PF00753"/>
    </source>
</evidence>
<dbReference type="PANTHER" id="PTHR13754:SF13">
    <property type="entry name" value="METALLO-BETA-LACTAMASE SUPERFAMILY PROTEIN (AFU_ORTHOLOGUE AFUA_3G07630)"/>
    <property type="match status" value="1"/>
</dbReference>
<feature type="domain" description="Metallo-beta-lactamase" evidence="1">
    <location>
        <begin position="68"/>
        <end position="134"/>
    </location>
</feature>
<evidence type="ECO:0000313" key="2">
    <source>
        <dbReference type="EMBL" id="CAB1129362.1"/>
    </source>
</evidence>
<gene>
    <name evidence="2" type="ORF">R50_1865</name>
</gene>
<organism evidence="2 3">
    <name type="scientific">Candidatus Hydrogenisulfobacillus filiaventi</name>
    <dbReference type="NCBI Taxonomy" id="2707344"/>
    <lineage>
        <taxon>Bacteria</taxon>
        <taxon>Bacillati</taxon>
        <taxon>Bacillota</taxon>
        <taxon>Clostridia</taxon>
        <taxon>Eubacteriales</taxon>
        <taxon>Clostridiales Family XVII. Incertae Sedis</taxon>
        <taxon>Candidatus Hydrogenisulfobacillus</taxon>
    </lineage>
</organism>
<dbReference type="Gene3D" id="3.60.15.10">
    <property type="entry name" value="Ribonuclease Z/Hydroxyacylglutathione hydrolase-like"/>
    <property type="match status" value="1"/>
</dbReference>
<dbReference type="CDD" id="cd07713">
    <property type="entry name" value="DHPS-like_MBL-fold"/>
    <property type="match status" value="1"/>
</dbReference>
<proteinExistence type="predicted"/>
<sequence>MLPPEAPPGARPEGREHRVLTTVRDLEITVVMDNLSDGLLASGPEVDRYGLTGGASLSVPLVSEHGLSYFISWTAEGERHHLLLDFGLSAGGTRHNLEQLGLDPGRVEALVLSHGHFDHFGGLAALRPLLPAGIPFYAGADVFRHRYLVAGGVRADVGALDPGLVEGFRVELLEAPREVLPGAWLSGPIARTTPFETGSPYLLVETPAGVVADTFPGEQALAFPTPEGLVVISSCAHAGIVNTVRHLQAVTGVERVAAVLGGFHLSGAPRERVEATVDALAVLEPARLVPMHCTGLQAWQRFAERLPEATAVNAVGSRWRF</sequence>
<name>A0A6F8ZI83_9FIRM</name>
<accession>A0A6F8ZI83</accession>
<dbReference type="AlphaFoldDB" id="A0A6F8ZI83"/>